<keyword evidence="2" id="KW-0812">Transmembrane</keyword>
<feature type="coiled-coil region" evidence="1">
    <location>
        <begin position="191"/>
        <end position="218"/>
    </location>
</feature>
<name>A0ABQ5MEB8_9FLAO</name>
<evidence type="ECO:0000313" key="5">
    <source>
        <dbReference type="EMBL" id="GLB47729.1"/>
    </source>
</evidence>
<organism evidence="5 6">
    <name type="scientific">Neptunitalea lumnitzerae</name>
    <dbReference type="NCBI Taxonomy" id="2965509"/>
    <lineage>
        <taxon>Bacteria</taxon>
        <taxon>Pseudomonadati</taxon>
        <taxon>Bacteroidota</taxon>
        <taxon>Flavobacteriia</taxon>
        <taxon>Flavobacteriales</taxon>
        <taxon>Flavobacteriaceae</taxon>
        <taxon>Neptunitalea</taxon>
    </lineage>
</organism>
<dbReference type="EMBL" id="BRVO01000001">
    <property type="protein sequence ID" value="GLB47729.1"/>
    <property type="molecule type" value="Genomic_DNA"/>
</dbReference>
<gene>
    <name evidence="5" type="ORF">Y10_00970</name>
</gene>
<dbReference type="Pfam" id="PF12081">
    <property type="entry name" value="GldM_1st"/>
    <property type="match status" value="1"/>
</dbReference>
<dbReference type="InterPro" id="IPR022720">
    <property type="entry name" value="Motility-assoc_prot_GldM_N"/>
</dbReference>
<evidence type="ECO:0008006" key="7">
    <source>
        <dbReference type="Google" id="ProtNLM"/>
    </source>
</evidence>
<dbReference type="RefSeq" id="WP_281763397.1">
    <property type="nucleotide sequence ID" value="NZ_BRVO01000001.1"/>
</dbReference>
<keyword evidence="2" id="KW-1133">Transmembrane helix</keyword>
<dbReference type="Proteomes" id="UP001143543">
    <property type="component" value="Unassembled WGS sequence"/>
</dbReference>
<evidence type="ECO:0000313" key="6">
    <source>
        <dbReference type="Proteomes" id="UP001143543"/>
    </source>
</evidence>
<keyword evidence="1" id="KW-0175">Coiled coil</keyword>
<keyword evidence="6" id="KW-1185">Reference proteome</keyword>
<evidence type="ECO:0000259" key="4">
    <source>
        <dbReference type="Pfam" id="PF21601"/>
    </source>
</evidence>
<dbReference type="InterPro" id="IPR048405">
    <property type="entry name" value="GldM_Ig-like-1"/>
</dbReference>
<sequence length="318" mass="35714">MAGGKLSPRQRMINLMYLVFIAMLALNIGKEILVAFGAMTEKIEASNKDAEVRNDQFMASLELKVDEEPEKYKPLVAKAHVIKDNGDELYDYITKLKAEMNATVENPKEYEVKDKPDFLDQKFFSPAGLKPEGKKFLEMIESYRESVIEAIKTDYPTIAEGVEHKFNTDKVQLSDGTKQNWMNYHYEGVPMVASETKLTQLQADIESTESEVLSAMLQGQLKMEANMNNFTTIMETPKPAYFSSDKFDGSIVLGKTDAKTKPNKVTLKLDGRPLSDGDYEIIDGKVKLNVTAGNVGEHQIEGELMFLRDGEEQIVAVD</sequence>
<evidence type="ECO:0000259" key="3">
    <source>
        <dbReference type="Pfam" id="PF12081"/>
    </source>
</evidence>
<keyword evidence="2" id="KW-0472">Membrane</keyword>
<reference evidence="5" key="1">
    <citation type="submission" date="2022-07" db="EMBL/GenBank/DDBJ databases">
        <title>Taxonomy of Novel Oxalotrophic and Methylotrophic Bacteria.</title>
        <authorList>
            <person name="Sahin N."/>
            <person name="Tani A."/>
        </authorList>
    </citation>
    <scope>NUCLEOTIDE SEQUENCE</scope>
    <source>
        <strain evidence="5">Y10</strain>
    </source>
</reference>
<proteinExistence type="predicted"/>
<feature type="domain" description="Gliding motility-associated protein GldM first immunoglobulin-like" evidence="4">
    <location>
        <begin position="224"/>
        <end position="317"/>
    </location>
</feature>
<evidence type="ECO:0000256" key="1">
    <source>
        <dbReference type="SAM" id="Coils"/>
    </source>
</evidence>
<feature type="transmembrane region" description="Helical" evidence="2">
    <location>
        <begin position="12"/>
        <end position="29"/>
    </location>
</feature>
<feature type="domain" description="Gliding motility-associated protein GldM N-terminal" evidence="3">
    <location>
        <begin position="31"/>
        <end position="218"/>
    </location>
</feature>
<accession>A0ABQ5MEB8</accession>
<comment type="caution">
    <text evidence="5">The sequence shown here is derived from an EMBL/GenBank/DDBJ whole genome shotgun (WGS) entry which is preliminary data.</text>
</comment>
<dbReference type="Pfam" id="PF21601">
    <property type="entry name" value="GldM_2nd"/>
    <property type="match status" value="1"/>
</dbReference>
<evidence type="ECO:0000256" key="2">
    <source>
        <dbReference type="SAM" id="Phobius"/>
    </source>
</evidence>
<protein>
    <recommendedName>
        <fullName evidence="7">Gliding motility protein GldM</fullName>
    </recommendedName>
</protein>